<dbReference type="KEGG" id="elm:ELI_3183"/>
<keyword evidence="3" id="KW-1185">Reference proteome</keyword>
<evidence type="ECO:0000313" key="3">
    <source>
        <dbReference type="Proteomes" id="UP000006873"/>
    </source>
</evidence>
<accession>E3GEN6</accession>
<evidence type="ECO:0000313" key="1">
    <source>
        <dbReference type="EMBL" id="ADO38152.1"/>
    </source>
</evidence>
<reference evidence="1 3" key="2">
    <citation type="journal article" date="2011" name="J. Bacteriol.">
        <title>Complete genome sequence of a carbon monoxide-utilizing acetogen, Eubacterium limosum KIST612.</title>
        <authorList>
            <person name="Roh H."/>
            <person name="Ko H.J."/>
            <person name="Kim D."/>
            <person name="Choi D.G."/>
            <person name="Park S."/>
            <person name="Kim S."/>
            <person name="Chang I.S."/>
            <person name="Choi I.G."/>
        </authorList>
    </citation>
    <scope>NUCLEOTIDE SEQUENCE [LARGE SCALE GENOMIC DNA]</scope>
    <source>
        <strain evidence="1 3">KIST612</strain>
    </source>
</reference>
<evidence type="ECO:0000313" key="2">
    <source>
        <dbReference type="EMBL" id="AEU12328.1"/>
    </source>
</evidence>
<dbReference type="EMBL" id="CP002273">
    <property type="protein sequence ID" value="ADO38152.1"/>
    <property type="molecule type" value="Genomic_DNA"/>
</dbReference>
<name>E3GEN6_9FIRM</name>
<proteinExistence type="predicted"/>
<dbReference type="EMBL" id="CP002273">
    <property type="protein sequence ID" value="AEU12328.1"/>
    <property type="molecule type" value="Genomic_DNA"/>
</dbReference>
<protein>
    <submittedName>
        <fullName evidence="1">Uncharacterized protein</fullName>
    </submittedName>
</protein>
<dbReference type="KEGG" id="elm:ELI_4660"/>
<dbReference type="AlphaFoldDB" id="E3GEN6"/>
<organism evidence="1 3">
    <name type="scientific">Eubacterium callanderi</name>
    <dbReference type="NCBI Taxonomy" id="53442"/>
    <lineage>
        <taxon>Bacteria</taxon>
        <taxon>Bacillati</taxon>
        <taxon>Bacillota</taxon>
        <taxon>Clostridia</taxon>
        <taxon>Eubacteriales</taxon>
        <taxon>Eubacteriaceae</taxon>
        <taxon>Eubacterium</taxon>
    </lineage>
</organism>
<sequence>MPILYPYRGTLSSVFLKKDIKKFPIQKTESSKKGKVNGESNLYFKK</sequence>
<gene>
    <name evidence="1" type="ordered locus">ELI_3183</name>
    <name evidence="2" type="ordered locus">ELI_4660</name>
</gene>
<dbReference type="Proteomes" id="UP000006873">
    <property type="component" value="Chromosome"/>
</dbReference>
<dbReference type="HOGENOM" id="CLU_3183815_0_0_9"/>
<reference key="1">
    <citation type="submission" date="2010-09" db="EMBL/GenBank/DDBJ databases">
        <authorList>
            <person name="Roh H."/>
            <person name="Ko H.-J."/>
            <person name="Kim D."/>
            <person name="Choi D.G."/>
            <person name="Park S."/>
            <person name="Kim S."/>
            <person name="Kim K.H."/>
            <person name="Chang I.S."/>
            <person name="Choi I.-G."/>
        </authorList>
    </citation>
    <scope>NUCLEOTIDE SEQUENCE</scope>
    <source>
        <strain>KIST612</strain>
    </source>
</reference>